<feature type="site" description="Interaction with DNA substrate" evidence="6">
    <location>
        <position position="422"/>
    </location>
</feature>
<keyword evidence="3" id="KW-0378">Hydrolase</keyword>
<dbReference type="GO" id="GO:0006284">
    <property type="term" value="P:base-excision repair"/>
    <property type="evidence" value="ECO:0007669"/>
    <property type="project" value="TreeGrafter"/>
</dbReference>
<comment type="cofactor">
    <cofactor evidence="5 7">
        <name>Mg(2+)</name>
        <dbReference type="ChEBI" id="CHEBI:18420"/>
    </cofactor>
    <cofactor evidence="5 7">
        <name>Mn(2+)</name>
        <dbReference type="ChEBI" id="CHEBI:29035"/>
    </cofactor>
    <text evidence="5 7">Probably binds two magnesium or manganese ions per subunit.</text>
</comment>
<dbReference type="InterPro" id="IPR004808">
    <property type="entry name" value="AP_endonuc_1"/>
</dbReference>
<gene>
    <name evidence="9" type="ORF">PPROV_000131500</name>
</gene>
<feature type="domain" description="Endonuclease/exonuclease/phosphatase" evidence="8">
    <location>
        <begin position="104"/>
        <end position="422"/>
    </location>
</feature>
<sequence>MCVSSVRVPSVCVRSSVVAVSPSSPQWWSLRCSRLSRAFYKVRKQGGHVVAGGATLKYNTARQCISSAAASAAPAARVPYALDNERLAAWVTAPPPEKEVLRVVSWNVAGMRGMLNNKDKASEFSALIRRTKPHHLLLQETKLQHTNVEEVSEKLNKLRLYEDGSDDTTTVGDVLKHRVWSCSRARKGYSGVAILSTEPHTWKSASVAADHNEEISALVEEGRVLTVRDKSGWVVCNAYVPNSGVGLKTIRRRIDAWEPALCSHLERSAAGAFVGEVATTSSSSLENETSDAHPYDVEMAGALSTPVAQDAESKAPRGVVYAGDLNVAMQPQDLWGNHHKNRKLAGYTDEERECAAKLLQDVQLHDAFRVVHGEDVKAFTYWDYRSKARLENRGWRIDYTLVTDADAVLDSFVLDDVQGSDHCPVLVVLSAA</sequence>
<evidence type="ECO:0000313" key="10">
    <source>
        <dbReference type="Proteomes" id="UP000660262"/>
    </source>
</evidence>
<dbReference type="OrthoDB" id="498125at2759"/>
<dbReference type="InterPro" id="IPR005135">
    <property type="entry name" value="Endo/exonuclease/phosphatase"/>
</dbReference>
<proteinExistence type="inferred from homology"/>
<dbReference type="NCBIfam" id="TIGR00633">
    <property type="entry name" value="xth"/>
    <property type="match status" value="1"/>
</dbReference>
<dbReference type="Pfam" id="PF03372">
    <property type="entry name" value="Exo_endo_phos"/>
    <property type="match status" value="1"/>
</dbReference>
<dbReference type="GO" id="GO:0005634">
    <property type="term" value="C:nucleus"/>
    <property type="evidence" value="ECO:0007669"/>
    <property type="project" value="TreeGrafter"/>
</dbReference>
<evidence type="ECO:0000256" key="5">
    <source>
        <dbReference type="PIRSR" id="PIRSR604808-2"/>
    </source>
</evidence>
<dbReference type="EC" id="3.1.-.-" evidence="7"/>
<dbReference type="GO" id="GO:0046872">
    <property type="term" value="F:metal ion binding"/>
    <property type="evidence" value="ECO:0007669"/>
    <property type="project" value="UniProtKB-KW"/>
</dbReference>
<dbReference type="EMBL" id="BNJQ01000003">
    <property type="protein sequence ID" value="GHP02559.1"/>
    <property type="molecule type" value="Genomic_DNA"/>
</dbReference>
<dbReference type="InterPro" id="IPR036691">
    <property type="entry name" value="Endo/exonu/phosph_ase_sf"/>
</dbReference>
<dbReference type="GO" id="GO:0003906">
    <property type="term" value="F:DNA-(apurinic or apyrimidinic site) endonuclease activity"/>
    <property type="evidence" value="ECO:0007669"/>
    <property type="project" value="TreeGrafter"/>
</dbReference>
<dbReference type="GO" id="GO:0008081">
    <property type="term" value="F:phosphoric diester hydrolase activity"/>
    <property type="evidence" value="ECO:0007669"/>
    <property type="project" value="TreeGrafter"/>
</dbReference>
<evidence type="ECO:0000256" key="7">
    <source>
        <dbReference type="RuleBase" id="RU362131"/>
    </source>
</evidence>
<keyword evidence="7" id="KW-0227">DNA damage</keyword>
<dbReference type="PROSITE" id="PS51435">
    <property type="entry name" value="AP_NUCLEASE_F1_4"/>
    <property type="match status" value="1"/>
</dbReference>
<dbReference type="SUPFAM" id="SSF56219">
    <property type="entry name" value="DNase I-like"/>
    <property type="match status" value="1"/>
</dbReference>
<reference evidence="9" key="1">
    <citation type="submission" date="2020-10" db="EMBL/GenBank/DDBJ databases">
        <title>Unveiling of a novel bifunctional photoreceptor, Dualchrome1, isolated from a cosmopolitan green alga.</title>
        <authorList>
            <person name="Suzuki S."/>
            <person name="Kawachi M."/>
        </authorList>
    </citation>
    <scope>NUCLEOTIDE SEQUENCE</scope>
    <source>
        <strain evidence="9">NIES 2893</strain>
    </source>
</reference>
<keyword evidence="4 5" id="KW-0460">Magnesium</keyword>
<dbReference type="Proteomes" id="UP000660262">
    <property type="component" value="Unassembled WGS sequence"/>
</dbReference>
<evidence type="ECO:0000256" key="3">
    <source>
        <dbReference type="ARBA" id="ARBA00022801"/>
    </source>
</evidence>
<evidence type="ECO:0000256" key="1">
    <source>
        <dbReference type="ARBA" id="ARBA00007092"/>
    </source>
</evidence>
<dbReference type="AlphaFoldDB" id="A0A830HAX4"/>
<feature type="binding site" evidence="5">
    <location>
        <position position="422"/>
    </location>
    <ligand>
        <name>Mg(2+)</name>
        <dbReference type="ChEBI" id="CHEBI:18420"/>
        <label>1</label>
    </ligand>
</feature>
<feature type="binding site" evidence="5">
    <location>
        <position position="140"/>
    </location>
    <ligand>
        <name>Mg(2+)</name>
        <dbReference type="ChEBI" id="CHEBI:18420"/>
        <label>1</label>
    </ligand>
</feature>
<name>A0A830HAX4_9CHLO</name>
<dbReference type="PANTHER" id="PTHR22748">
    <property type="entry name" value="AP ENDONUCLEASE"/>
    <property type="match status" value="1"/>
</dbReference>
<comment type="caution">
    <text evidence="9">The sequence shown here is derived from an EMBL/GenBank/DDBJ whole genome shotgun (WGS) entry which is preliminary data.</text>
</comment>
<keyword evidence="10" id="KW-1185">Reference proteome</keyword>
<dbReference type="GO" id="GO:0008311">
    <property type="term" value="F:double-stranded DNA 3'-5' DNA exonuclease activity"/>
    <property type="evidence" value="ECO:0007669"/>
    <property type="project" value="TreeGrafter"/>
</dbReference>
<organism evidence="9 10">
    <name type="scientific">Pycnococcus provasolii</name>
    <dbReference type="NCBI Taxonomy" id="41880"/>
    <lineage>
        <taxon>Eukaryota</taxon>
        <taxon>Viridiplantae</taxon>
        <taxon>Chlorophyta</taxon>
        <taxon>Pseudoscourfieldiophyceae</taxon>
        <taxon>Pseudoscourfieldiales</taxon>
        <taxon>Pycnococcaceae</taxon>
        <taxon>Pycnococcus</taxon>
    </lineage>
</organism>
<feature type="site" description="Important for catalytic activity" evidence="6">
    <location>
        <position position="398"/>
    </location>
</feature>
<feature type="binding site" evidence="5">
    <location>
        <position position="107"/>
    </location>
    <ligand>
        <name>Mg(2+)</name>
        <dbReference type="ChEBI" id="CHEBI:18420"/>
        <label>1</label>
    </ligand>
</feature>
<evidence type="ECO:0000256" key="6">
    <source>
        <dbReference type="PIRSR" id="PIRSR604808-3"/>
    </source>
</evidence>
<dbReference type="Gene3D" id="3.60.10.10">
    <property type="entry name" value="Endonuclease/exonuclease/phosphatase"/>
    <property type="match status" value="1"/>
</dbReference>
<evidence type="ECO:0000313" key="9">
    <source>
        <dbReference type="EMBL" id="GHP02559.1"/>
    </source>
</evidence>
<accession>A0A830HAX4</accession>
<keyword evidence="7" id="KW-0234">DNA repair</keyword>
<feature type="binding site" evidence="5">
    <location>
        <position position="421"/>
    </location>
    <ligand>
        <name>Mg(2+)</name>
        <dbReference type="ChEBI" id="CHEBI:18420"/>
        <label>1</label>
    </ligand>
</feature>
<protein>
    <recommendedName>
        <fullName evidence="7">DNA-(apurinic or apyrimidinic site) endonuclease</fullName>
        <ecNumber evidence="7">3.1.-.-</ecNumber>
    </recommendedName>
</protein>
<evidence type="ECO:0000256" key="2">
    <source>
        <dbReference type="ARBA" id="ARBA00022723"/>
    </source>
</evidence>
<evidence type="ECO:0000256" key="4">
    <source>
        <dbReference type="ARBA" id="ARBA00022842"/>
    </source>
</evidence>
<keyword evidence="5" id="KW-0464">Manganese</keyword>
<comment type="similarity">
    <text evidence="1 7">Belongs to the DNA repair enzymes AP/ExoA family.</text>
</comment>
<evidence type="ECO:0000259" key="8">
    <source>
        <dbReference type="Pfam" id="PF03372"/>
    </source>
</evidence>
<keyword evidence="2 5" id="KW-0479">Metal-binding</keyword>
<dbReference type="PANTHER" id="PTHR22748:SF6">
    <property type="entry name" value="DNA-(APURINIC OR APYRIMIDINIC SITE) ENDONUCLEASE"/>
    <property type="match status" value="1"/>
</dbReference>